<reference evidence="2 3" key="1">
    <citation type="journal article" date="2014" name="Nature">
        <title>Viral tagging reveals discrete populations in Synechococcus viral genome sequence space.</title>
        <authorList>
            <person name="Deng L."/>
            <person name="Ignacio Espinoza J.C."/>
            <person name="Gregory A.C."/>
            <person name="Poulos B.T."/>
            <person name="Weitz J.S."/>
            <person name="Hugenholtz P."/>
            <person name="Sullivan M.B."/>
        </authorList>
    </citation>
    <scope>NUCLEOTIDE SEQUENCE [LARGE SCALE GENOMIC DNA]</scope>
</reference>
<dbReference type="RefSeq" id="YP_009008206.1">
    <property type="nucleotide sequence ID" value="NC_023587.1"/>
</dbReference>
<evidence type="ECO:0000313" key="2">
    <source>
        <dbReference type="EMBL" id="AHB80486.1"/>
    </source>
</evidence>
<dbReference type="KEGG" id="vg:18504648"/>
<gene>
    <name evidence="2" type="ORF">S-MbCM7_072</name>
</gene>
<name>V5UR88_9CAUD</name>
<dbReference type="Pfam" id="PF13640">
    <property type="entry name" value="2OG-FeII_Oxy_3"/>
    <property type="match status" value="1"/>
</dbReference>
<feature type="domain" description="Prolyl 4-hydroxylase alpha subunit Fe(2+) 2OG dioxygenase" evidence="1">
    <location>
        <begin position="114"/>
        <end position="199"/>
    </location>
</feature>
<sequence length="202" mass="23650">MREIEWDDFGKGGNHTDFIYEDFIDPKICDEILEYNKECTYLKKKPGFIGYSDISGISQSSERKVSTDMCCHVMLADTEPSLQHYLAELDGVMKNYFSKYEFALIDCAIHPMFNIQTYPERGGYKVWHFERTNDKLATARHLVWMTYLTDNPNGGTEFYYQSKYYPAKKGSTLIWPADWTHTHRGRVVNENKSIITGWIEFT</sequence>
<keyword evidence="3" id="KW-1185">Reference proteome</keyword>
<evidence type="ECO:0000259" key="1">
    <source>
        <dbReference type="Pfam" id="PF13640"/>
    </source>
</evidence>
<proteinExistence type="predicted"/>
<protein>
    <submittedName>
        <fullName evidence="2">2OG-Fe(II) oxygenase</fullName>
    </submittedName>
</protein>
<dbReference type="Proteomes" id="UP000018808">
    <property type="component" value="Segment"/>
</dbReference>
<evidence type="ECO:0000313" key="3">
    <source>
        <dbReference type="Proteomes" id="UP000018808"/>
    </source>
</evidence>
<dbReference type="InterPro" id="IPR044862">
    <property type="entry name" value="Pro_4_hyd_alph_FE2OG_OXY"/>
</dbReference>
<dbReference type="OrthoDB" id="11494at10239"/>
<dbReference type="Gene3D" id="2.60.120.620">
    <property type="entry name" value="q2cbj1_9rhob like domain"/>
    <property type="match status" value="1"/>
</dbReference>
<dbReference type="EMBL" id="KF156338">
    <property type="protein sequence ID" value="AHB80486.1"/>
    <property type="molecule type" value="Genomic_DNA"/>
</dbReference>
<organism evidence="2 3">
    <name type="scientific">Synechococcus phage ACG-2014h</name>
    <dbReference type="NCBI Taxonomy" id="1340810"/>
    <lineage>
        <taxon>Viruses</taxon>
        <taxon>Duplodnaviria</taxon>
        <taxon>Heunggongvirae</taxon>
        <taxon>Uroviricota</taxon>
        <taxon>Caudoviricetes</taxon>
        <taxon>Pantevenvirales</taxon>
        <taxon>Kyanoviridae</taxon>
        <taxon>Sedonavirus</taxon>
        <taxon>Sedonavirus tusconh</taxon>
    </lineage>
</organism>
<dbReference type="GeneID" id="18504648"/>
<accession>V5UR88</accession>